<accession>A0AAT9FHR9</accession>
<dbReference type="PANTHER" id="PTHR37946">
    <property type="entry name" value="SLL1969 PROTEIN"/>
    <property type="match status" value="1"/>
</dbReference>
<dbReference type="AlphaFoldDB" id="A0AAT9FHR9"/>
<dbReference type="SUPFAM" id="SSF53474">
    <property type="entry name" value="alpha/beta-Hydrolases"/>
    <property type="match status" value="1"/>
</dbReference>
<dbReference type="Gene3D" id="3.40.50.1820">
    <property type="entry name" value="alpha/beta hydrolase"/>
    <property type="match status" value="1"/>
</dbReference>
<dbReference type="EMBL" id="AP026866">
    <property type="protein sequence ID" value="BDS05516.1"/>
    <property type="molecule type" value="Genomic_DNA"/>
</dbReference>
<evidence type="ECO:0000259" key="1">
    <source>
        <dbReference type="Pfam" id="PF12697"/>
    </source>
</evidence>
<proteinExistence type="predicted"/>
<feature type="domain" description="AB hydrolase-1" evidence="1">
    <location>
        <begin position="17"/>
        <end position="128"/>
    </location>
</feature>
<name>A0AAT9FHR9_9BACT</name>
<reference evidence="2" key="1">
    <citation type="submission" date="2024-07" db="EMBL/GenBank/DDBJ databases">
        <title>Complete genome sequence of Verrucomicrobiaceae bacterium NT6N.</title>
        <authorList>
            <person name="Huang C."/>
            <person name="Takami H."/>
            <person name="Hamasaki K."/>
        </authorList>
    </citation>
    <scope>NUCLEOTIDE SEQUENCE</scope>
    <source>
        <strain evidence="2">NT6N</strain>
    </source>
</reference>
<protein>
    <submittedName>
        <fullName evidence="2">Acetyltransferase</fullName>
    </submittedName>
</protein>
<dbReference type="InterPro" id="IPR029058">
    <property type="entry name" value="AB_hydrolase_fold"/>
</dbReference>
<dbReference type="Pfam" id="PF12697">
    <property type="entry name" value="Abhydrolase_6"/>
    <property type="match status" value="1"/>
</dbReference>
<gene>
    <name evidence="2" type="ORF">NT6N_05560</name>
</gene>
<dbReference type="InterPro" id="IPR000073">
    <property type="entry name" value="AB_hydrolase_1"/>
</dbReference>
<dbReference type="KEGG" id="osu:NT6N_05560"/>
<dbReference type="PANTHER" id="PTHR37946:SF1">
    <property type="entry name" value="SLL1969 PROTEIN"/>
    <property type="match status" value="1"/>
</dbReference>
<sequence>MPWHQPRIRPAADGDTVILLHGLWRSMWAMDPMAEFLHQQGYHTVNIPYPSFRKPLEEIISLVHDVIAEQESGRPVHFVTHSLGGIVTRQLLADLPPKLTGRVVMLAPPNQGSEIIDWVSRNGPLRYTLGPAGMKLGSDTLDAPILPEHIDSVVIMGQRSSIPLFRWLLDEENDGIVSVKRGKIAGLNEFHVIDTDHTFIASEPKIMEMTSAFLSCGRTSF</sequence>
<organism evidence="2">
    <name type="scientific">Oceaniferula spumae</name>
    <dbReference type="NCBI Taxonomy" id="2979115"/>
    <lineage>
        <taxon>Bacteria</taxon>
        <taxon>Pseudomonadati</taxon>
        <taxon>Verrucomicrobiota</taxon>
        <taxon>Verrucomicrobiia</taxon>
        <taxon>Verrucomicrobiales</taxon>
        <taxon>Verrucomicrobiaceae</taxon>
        <taxon>Oceaniferula</taxon>
    </lineage>
</organism>
<evidence type="ECO:0000313" key="2">
    <source>
        <dbReference type="EMBL" id="BDS05516.1"/>
    </source>
</evidence>